<dbReference type="InterPro" id="IPR012951">
    <property type="entry name" value="BBE"/>
</dbReference>
<dbReference type="AlphaFoldDB" id="A0A9X0B9U8"/>
<proteinExistence type="inferred from homology"/>
<dbReference type="Gene3D" id="4.10.240.10">
    <property type="entry name" value="Zn(2)-C6 fungal-type DNA-binding domain"/>
    <property type="match status" value="1"/>
</dbReference>
<dbReference type="InterPro" id="IPR036318">
    <property type="entry name" value="FAD-bd_PCMH-like_sf"/>
</dbReference>
<evidence type="ECO:0000256" key="3">
    <source>
        <dbReference type="ARBA" id="ARBA00022827"/>
    </source>
</evidence>
<dbReference type="InterPro" id="IPR050416">
    <property type="entry name" value="FAD-linked_Oxidoreductase"/>
</dbReference>
<name>A0A9X0B9U8_9EURO</name>
<dbReference type="OrthoDB" id="363185at2759"/>
<feature type="domain" description="FAD-binding PCMH-type" evidence="11">
    <location>
        <begin position="39"/>
        <end position="208"/>
    </location>
</feature>
<dbReference type="InterPro" id="IPR016167">
    <property type="entry name" value="FAD-bd_PCMH_sub1"/>
</dbReference>
<feature type="region of interest" description="Disordered" evidence="9">
    <location>
        <begin position="492"/>
        <end position="513"/>
    </location>
</feature>
<dbReference type="Proteomes" id="UP001147747">
    <property type="component" value="Unassembled WGS sequence"/>
</dbReference>
<evidence type="ECO:0000313" key="12">
    <source>
        <dbReference type="EMBL" id="KAJ5397080.1"/>
    </source>
</evidence>
<dbReference type="Pfam" id="PF08031">
    <property type="entry name" value="BBE"/>
    <property type="match status" value="1"/>
</dbReference>
<dbReference type="Gene3D" id="3.30.465.10">
    <property type="match status" value="1"/>
</dbReference>
<evidence type="ECO:0000256" key="9">
    <source>
        <dbReference type="SAM" id="MobiDB-lite"/>
    </source>
</evidence>
<reference evidence="12" key="1">
    <citation type="submission" date="2022-12" db="EMBL/GenBank/DDBJ databases">
        <authorList>
            <person name="Petersen C."/>
        </authorList>
    </citation>
    <scope>NUCLEOTIDE SEQUENCE</scope>
    <source>
        <strain evidence="12">IBT 29677</strain>
    </source>
</reference>
<dbReference type="GO" id="GO:0008270">
    <property type="term" value="F:zinc ion binding"/>
    <property type="evidence" value="ECO:0007669"/>
    <property type="project" value="InterPro"/>
</dbReference>
<dbReference type="InterPro" id="IPR006094">
    <property type="entry name" value="Oxid_FAD_bind_N"/>
</dbReference>
<dbReference type="PROSITE" id="PS51387">
    <property type="entry name" value="FAD_PCMH"/>
    <property type="match status" value="1"/>
</dbReference>
<evidence type="ECO:0000259" key="10">
    <source>
        <dbReference type="PROSITE" id="PS50048"/>
    </source>
</evidence>
<evidence type="ECO:0000256" key="5">
    <source>
        <dbReference type="ARBA" id="ARBA00023015"/>
    </source>
</evidence>
<dbReference type="InterPro" id="IPR036864">
    <property type="entry name" value="Zn2-C6_fun-type_DNA-bd_sf"/>
</dbReference>
<dbReference type="SUPFAM" id="SSF56176">
    <property type="entry name" value="FAD-binding/transporter-associated domain-like"/>
    <property type="match status" value="1"/>
</dbReference>
<dbReference type="InterPro" id="IPR001138">
    <property type="entry name" value="Zn2Cys6_DnaBD"/>
</dbReference>
<dbReference type="GO" id="GO:0016491">
    <property type="term" value="F:oxidoreductase activity"/>
    <property type="evidence" value="ECO:0007669"/>
    <property type="project" value="UniProtKB-KW"/>
</dbReference>
<dbReference type="Pfam" id="PF01565">
    <property type="entry name" value="FAD_binding_4"/>
    <property type="match status" value="1"/>
</dbReference>
<dbReference type="Pfam" id="PF11951">
    <property type="entry name" value="Fungal_trans_2"/>
    <property type="match status" value="2"/>
</dbReference>
<dbReference type="Gene3D" id="3.30.43.10">
    <property type="entry name" value="Uridine Diphospho-n-acetylenolpyruvylglucosamine Reductase, domain 2"/>
    <property type="match status" value="1"/>
</dbReference>
<dbReference type="RefSeq" id="XP_056489132.1">
    <property type="nucleotide sequence ID" value="XM_056629830.1"/>
</dbReference>
<dbReference type="Pfam" id="PF00172">
    <property type="entry name" value="Zn_clus"/>
    <property type="match status" value="1"/>
</dbReference>
<dbReference type="EMBL" id="JAPZBU010000006">
    <property type="protein sequence ID" value="KAJ5397080.1"/>
    <property type="molecule type" value="Genomic_DNA"/>
</dbReference>
<keyword evidence="8" id="KW-0539">Nucleus</keyword>
<dbReference type="CDD" id="cd00067">
    <property type="entry name" value="GAL4"/>
    <property type="match status" value="1"/>
</dbReference>
<protein>
    <recommendedName>
        <fullName evidence="14">Zn(2)-C6 fungal-type domain-containing protein</fullName>
    </recommendedName>
</protein>
<organism evidence="12 13">
    <name type="scientific">Penicillium cosmopolitanum</name>
    <dbReference type="NCBI Taxonomy" id="1131564"/>
    <lineage>
        <taxon>Eukaryota</taxon>
        <taxon>Fungi</taxon>
        <taxon>Dikarya</taxon>
        <taxon>Ascomycota</taxon>
        <taxon>Pezizomycotina</taxon>
        <taxon>Eurotiomycetes</taxon>
        <taxon>Eurotiomycetidae</taxon>
        <taxon>Eurotiales</taxon>
        <taxon>Aspergillaceae</taxon>
        <taxon>Penicillium</taxon>
    </lineage>
</organism>
<sequence length="868" mass="95898">MIDGETPIQDCLRHRMSSLSIHTGGRHYQDCIDRYNHALDAQPLVCTRPRTEQEVSQLVQFCTDESIPFAVRSGGHDFFGRSVVHDGILIDMRAMDSVIVEPDRASVRVGGGVIAGHLQEALDSHGLFTPTGQAKSVGYVSWACGGGYGFYVGTYGFGVDQILAARVVLAGGKVVDTDEDPELLWALRGAGAGTFGIITELRVKVYPVPKLYAGFLAFPLAKAASVMDRIEKLLQDDFPDEFSGDAVAVNPEMSPTPVVEPCFIFLWCWTSVSGDLAPAKSFLEQMMQAGRVLGNTVTETTPAAYGLGDSSSGTFLRSRNVDGIHQNVGSILERCPPPLPLSAVIFHNNHGKGVRHGVADNVGAAFPNRHQHVILGLHGGTRPGQADTKELADAAKWVTEFQEAIDQNGLSLEGGFPAFWPPDQVDVERFFGGQGAARLQRLKARLDPNDLFRHAMPVSNATIECKEQYRGLTTSRPYMSFPSFRFKQVTVRSSSQASTQQEHEPLAGPRRNKSKLGCRECKAKRVKCDEAYPTCKRCQRQGLVCSSAPRSSQWQVETPWLSLQPNTLVNRRLLQYWLEKVSQTLVIDPGNNPFSNLTLENIAQSPALLHAIQSFSANHEQYYSANAPIIALEEHGKAIACLRREINQSQNTPSAHFLTIMLLALAQGADADATDYGKQHLFGARALINRNVGRYCRQTLDSPQNRDLLQEAILEAQLTTWKTSPPNPGLGHLYEAFRNHGLIFLYRARAHAQSSCLADPDSSQAQESLIQQYAEEAVRHLMQIPATSNYLNFQSLPLVTAGSELTESNHFLRDQVRHRLRAIYSLNRLPASLLALQCLEEIWDARDSGNPSFWLLHMLQNDRRLLLG</sequence>
<evidence type="ECO:0000313" key="13">
    <source>
        <dbReference type="Proteomes" id="UP001147747"/>
    </source>
</evidence>
<evidence type="ECO:0000256" key="2">
    <source>
        <dbReference type="ARBA" id="ARBA00022630"/>
    </source>
</evidence>
<dbReference type="GO" id="GO:0071949">
    <property type="term" value="F:FAD binding"/>
    <property type="evidence" value="ECO:0007669"/>
    <property type="project" value="InterPro"/>
</dbReference>
<accession>A0A9X0B9U8</accession>
<evidence type="ECO:0008006" key="14">
    <source>
        <dbReference type="Google" id="ProtNLM"/>
    </source>
</evidence>
<evidence type="ECO:0000256" key="1">
    <source>
        <dbReference type="ARBA" id="ARBA00005466"/>
    </source>
</evidence>
<evidence type="ECO:0000256" key="6">
    <source>
        <dbReference type="ARBA" id="ARBA00023125"/>
    </source>
</evidence>
<keyword evidence="6" id="KW-0238">DNA-binding</keyword>
<keyword evidence="3" id="KW-0274">FAD</keyword>
<dbReference type="PROSITE" id="PS50048">
    <property type="entry name" value="ZN2_CY6_FUNGAL_2"/>
    <property type="match status" value="1"/>
</dbReference>
<dbReference type="SMART" id="SM00066">
    <property type="entry name" value="GAL4"/>
    <property type="match status" value="1"/>
</dbReference>
<keyword evidence="13" id="KW-1185">Reference proteome</keyword>
<dbReference type="PANTHER" id="PTHR42973">
    <property type="entry name" value="BINDING OXIDOREDUCTASE, PUTATIVE (AFU_ORTHOLOGUE AFUA_1G17690)-RELATED"/>
    <property type="match status" value="1"/>
</dbReference>
<reference evidence="12" key="2">
    <citation type="journal article" date="2023" name="IMA Fungus">
        <title>Comparative genomic study of the Penicillium genus elucidates a diverse pangenome and 15 lateral gene transfer events.</title>
        <authorList>
            <person name="Petersen C."/>
            <person name="Sorensen T."/>
            <person name="Nielsen M.R."/>
            <person name="Sondergaard T.E."/>
            <person name="Sorensen J.L."/>
            <person name="Fitzpatrick D.A."/>
            <person name="Frisvad J.C."/>
            <person name="Nielsen K.L."/>
        </authorList>
    </citation>
    <scope>NUCLEOTIDE SEQUENCE</scope>
    <source>
        <strain evidence="12">IBT 29677</strain>
    </source>
</reference>
<dbReference type="GO" id="GO:0003677">
    <property type="term" value="F:DNA binding"/>
    <property type="evidence" value="ECO:0007669"/>
    <property type="project" value="UniProtKB-KW"/>
</dbReference>
<evidence type="ECO:0000256" key="4">
    <source>
        <dbReference type="ARBA" id="ARBA00023002"/>
    </source>
</evidence>
<dbReference type="FunFam" id="3.30.465.10:FF:000061">
    <property type="entry name" value="Aspergillus niger contig An11c0010, genomic contig"/>
    <property type="match status" value="1"/>
</dbReference>
<keyword evidence="2" id="KW-0285">Flavoprotein</keyword>
<keyword evidence="7" id="KW-0804">Transcription</keyword>
<gene>
    <name evidence="12" type="ORF">N7509_005193</name>
</gene>
<dbReference type="InterPro" id="IPR016169">
    <property type="entry name" value="FAD-bd_PCMH_sub2"/>
</dbReference>
<dbReference type="GO" id="GO:0000981">
    <property type="term" value="F:DNA-binding transcription factor activity, RNA polymerase II-specific"/>
    <property type="evidence" value="ECO:0007669"/>
    <property type="project" value="InterPro"/>
</dbReference>
<keyword evidence="5" id="KW-0805">Transcription regulation</keyword>
<dbReference type="SUPFAM" id="SSF57701">
    <property type="entry name" value="Zn2/Cys6 DNA-binding domain"/>
    <property type="match status" value="1"/>
</dbReference>
<dbReference type="InterPro" id="IPR016166">
    <property type="entry name" value="FAD-bd_PCMH"/>
</dbReference>
<feature type="domain" description="Zn(2)-C6 fungal-type" evidence="10">
    <location>
        <begin position="517"/>
        <end position="547"/>
    </location>
</feature>
<dbReference type="PANTHER" id="PTHR42973:SF7">
    <property type="entry name" value="FAD-BINDING PCMH-TYPE DOMAIN-CONTAINING PROTEIN"/>
    <property type="match status" value="1"/>
</dbReference>
<evidence type="ECO:0000256" key="7">
    <source>
        <dbReference type="ARBA" id="ARBA00023163"/>
    </source>
</evidence>
<comment type="similarity">
    <text evidence="1">Belongs to the oxygen-dependent FAD-linked oxidoreductase family.</text>
</comment>
<dbReference type="PROSITE" id="PS00463">
    <property type="entry name" value="ZN2_CY6_FUNGAL_1"/>
    <property type="match status" value="1"/>
</dbReference>
<evidence type="ECO:0000259" key="11">
    <source>
        <dbReference type="PROSITE" id="PS51387"/>
    </source>
</evidence>
<comment type="caution">
    <text evidence="12">The sequence shown here is derived from an EMBL/GenBank/DDBJ whole genome shotgun (WGS) entry which is preliminary data.</text>
</comment>
<evidence type="ECO:0000256" key="8">
    <source>
        <dbReference type="ARBA" id="ARBA00023242"/>
    </source>
</evidence>
<dbReference type="GeneID" id="81368810"/>
<dbReference type="Gene3D" id="3.40.462.20">
    <property type="match status" value="1"/>
</dbReference>
<dbReference type="InterPro" id="IPR021858">
    <property type="entry name" value="Fun_TF"/>
</dbReference>
<keyword evidence="4" id="KW-0560">Oxidoreductase</keyword>